<reference evidence="5 6" key="1">
    <citation type="submission" date="2013-09" db="EMBL/GenBank/DDBJ databases">
        <authorList>
            <person name="Durkin A.S."/>
            <person name="Haft D.R."/>
            <person name="McCorrison J."/>
            <person name="Torralba M."/>
            <person name="Gillis M."/>
            <person name="Haft D.H."/>
            <person name="Methe B."/>
            <person name="Sutton G."/>
            <person name="Nelson K.E."/>
        </authorList>
    </citation>
    <scope>NUCLEOTIDE SEQUENCE [LARGE SCALE GENOMIC DNA]</scope>
    <source>
        <strain evidence="5 6">BV3C16-1</strain>
    </source>
</reference>
<dbReference type="PATRIC" id="fig|1111454.3.peg.1640"/>
<dbReference type="Proteomes" id="UP000017090">
    <property type="component" value="Unassembled WGS sequence"/>
</dbReference>
<evidence type="ECO:0000256" key="2">
    <source>
        <dbReference type="ARBA" id="ARBA00023125"/>
    </source>
</evidence>
<keyword evidence="1" id="KW-0805">Transcription regulation</keyword>
<proteinExistence type="predicted"/>
<evidence type="ECO:0000259" key="4">
    <source>
        <dbReference type="PROSITE" id="PS50995"/>
    </source>
</evidence>
<dbReference type="InterPro" id="IPR036390">
    <property type="entry name" value="WH_DNA-bd_sf"/>
</dbReference>
<dbReference type="GO" id="GO:0003677">
    <property type="term" value="F:DNA binding"/>
    <property type="evidence" value="ECO:0007669"/>
    <property type="project" value="UniProtKB-KW"/>
</dbReference>
<accession>U7UHP1</accession>
<dbReference type="InterPro" id="IPR036388">
    <property type="entry name" value="WH-like_DNA-bd_sf"/>
</dbReference>
<keyword evidence="6" id="KW-1185">Reference proteome</keyword>
<evidence type="ECO:0000256" key="1">
    <source>
        <dbReference type="ARBA" id="ARBA00023015"/>
    </source>
</evidence>
<dbReference type="Pfam" id="PF01047">
    <property type="entry name" value="MarR"/>
    <property type="match status" value="1"/>
</dbReference>
<dbReference type="InterPro" id="IPR000835">
    <property type="entry name" value="HTH_MarR-typ"/>
</dbReference>
<feature type="domain" description="HTH marR-type" evidence="4">
    <location>
        <begin position="1"/>
        <end position="135"/>
    </location>
</feature>
<dbReference type="SMART" id="SM00347">
    <property type="entry name" value="HTH_MARR"/>
    <property type="match status" value="1"/>
</dbReference>
<organism evidence="5 6">
    <name type="scientific">Megasphaera vaginalis</name>
    <name type="common">ex Srinivasan et al. 2021</name>
    <dbReference type="NCBI Taxonomy" id="1111454"/>
    <lineage>
        <taxon>Bacteria</taxon>
        <taxon>Bacillati</taxon>
        <taxon>Bacillota</taxon>
        <taxon>Negativicutes</taxon>
        <taxon>Veillonellales</taxon>
        <taxon>Veillonellaceae</taxon>
        <taxon>Megasphaera</taxon>
    </lineage>
</organism>
<dbReference type="OrthoDB" id="6462103at2"/>
<name>U7UHP1_9FIRM</name>
<dbReference type="RefSeq" id="WP_023054129.1">
    <property type="nucleotide sequence ID" value="NZ_AWXA01000043.1"/>
</dbReference>
<dbReference type="PANTHER" id="PTHR42756">
    <property type="entry name" value="TRANSCRIPTIONAL REGULATOR, MARR"/>
    <property type="match status" value="1"/>
</dbReference>
<sequence length="153" mass="17841">MDCMSVGRNFGILNRRTQLYITNCCRQWRISYSEYVLLEQLYVTEGITQDELAALLYIDKAMVARGLKSLEEKGYLYRLKGERDKRQKTIRLTVKARNIEAVFHDVVLQWLKRITVTMSETDLQRMLDDLREVTKNAAEADLNLKESDEGDAL</sequence>
<keyword evidence="2" id="KW-0238">DNA-binding</keyword>
<dbReference type="EMBL" id="AWXA01000043">
    <property type="protein sequence ID" value="ERT58409.1"/>
    <property type="molecule type" value="Genomic_DNA"/>
</dbReference>
<dbReference type="PRINTS" id="PR00598">
    <property type="entry name" value="HTHMARR"/>
</dbReference>
<dbReference type="Gene3D" id="1.10.10.10">
    <property type="entry name" value="Winged helix-like DNA-binding domain superfamily/Winged helix DNA-binding domain"/>
    <property type="match status" value="1"/>
</dbReference>
<dbReference type="AlphaFoldDB" id="U7UHP1"/>
<keyword evidence="3" id="KW-0804">Transcription</keyword>
<dbReference type="SUPFAM" id="SSF46785">
    <property type="entry name" value="Winged helix' DNA-binding domain"/>
    <property type="match status" value="1"/>
</dbReference>
<gene>
    <name evidence="5" type="ORF">HMPREF1250_1095</name>
</gene>
<protein>
    <submittedName>
        <fullName evidence="5">MarR family protein</fullName>
    </submittedName>
</protein>
<evidence type="ECO:0000313" key="6">
    <source>
        <dbReference type="Proteomes" id="UP000017090"/>
    </source>
</evidence>
<dbReference type="STRING" id="1111454.HMPREF1250_1095"/>
<dbReference type="PROSITE" id="PS50995">
    <property type="entry name" value="HTH_MARR_2"/>
    <property type="match status" value="1"/>
</dbReference>
<comment type="caution">
    <text evidence="5">The sequence shown here is derived from an EMBL/GenBank/DDBJ whole genome shotgun (WGS) entry which is preliminary data.</text>
</comment>
<evidence type="ECO:0000256" key="3">
    <source>
        <dbReference type="ARBA" id="ARBA00023163"/>
    </source>
</evidence>
<dbReference type="PANTHER" id="PTHR42756:SF1">
    <property type="entry name" value="TRANSCRIPTIONAL REPRESSOR OF EMRAB OPERON"/>
    <property type="match status" value="1"/>
</dbReference>
<dbReference type="GO" id="GO:0003700">
    <property type="term" value="F:DNA-binding transcription factor activity"/>
    <property type="evidence" value="ECO:0007669"/>
    <property type="project" value="InterPro"/>
</dbReference>
<dbReference type="eggNOG" id="COG1846">
    <property type="taxonomic scope" value="Bacteria"/>
</dbReference>
<evidence type="ECO:0000313" key="5">
    <source>
        <dbReference type="EMBL" id="ERT58409.1"/>
    </source>
</evidence>